<proteinExistence type="predicted"/>
<dbReference type="EMBL" id="MG702567">
    <property type="protein sequence ID" value="AUO14953.1"/>
    <property type="molecule type" value="Genomic_DNA"/>
</dbReference>
<sequence>MQQEQMDPDTAIESRRSLTTFLNHPNTASMANVARAAVVQEEETQWACIFLPTFFTSLPSQHQTRHRHHRKRQLSFLCYTRSCYGSEPFKDSARLIVNNNNTGIDVLNDKSCNYLQVSMPSESSGLVTNTGCSSSSSSSSDTFKYVRRTIRL</sequence>
<name>A0A2I6SBL2_9VIRU</name>
<evidence type="ECO:0000313" key="1">
    <source>
        <dbReference type="EMBL" id="AUO14953.1"/>
    </source>
</evidence>
<organism evidence="1">
    <name type="scientific">White spot syndrome virus</name>
    <dbReference type="NCBI Taxonomy" id="342409"/>
    <lineage>
        <taxon>Viruses</taxon>
        <taxon>Viruses incertae sedis</taxon>
        <taxon>Naldaviricetes</taxon>
        <taxon>Nimaviridae</taxon>
        <taxon>Whispovirus</taxon>
    </lineage>
</organism>
<protein>
    <submittedName>
        <fullName evidence="1">WSSV094</fullName>
    </submittedName>
</protein>
<reference evidence="1" key="2">
    <citation type="journal article" date="2018" name="Genome Announc.">
        <title>First Report of a Complete Genome Sequence of White spot syndrome virus from India.</title>
        <authorList>
            <person name="Vinaya Kumar K."/>
            <person name="Shekhar M.S."/>
            <person name="Otta S.K."/>
            <person name="Karthic K."/>
            <person name="Ashok Kumar J."/>
            <person name="Gopikrishna G."/>
            <person name="Vijayan K.K."/>
        </authorList>
    </citation>
    <scope>NUCLEOTIDE SEQUENCE</scope>
    <source>
        <strain evidence="1">IN_AP4RU</strain>
    </source>
</reference>
<dbReference type="Proteomes" id="UP000267352">
    <property type="component" value="Segment"/>
</dbReference>
<reference evidence="1" key="1">
    <citation type="submission" date="2017-12" db="EMBL/GenBank/DDBJ databases">
        <authorList>
            <person name="Katneni V.K."/>
            <person name="Shekhar M.S."/>
            <person name="Otta S.K."/>
            <person name="Karthic K."/>
            <person name="Jangam A.K."/>
            <person name="Gopikrishna G."/>
            <person name="Vijayan K.K."/>
        </authorList>
    </citation>
    <scope>NUCLEOTIDE SEQUENCE [LARGE SCALE GENOMIC DNA]</scope>
    <source>
        <strain evidence="1">IN_AP4RU</strain>
    </source>
</reference>
<accession>A0A2I6SBL2</accession>